<name>A0A6J4I480_9CHLR</name>
<dbReference type="EMBL" id="CADCTC010000096">
    <property type="protein sequence ID" value="CAA9241013.1"/>
    <property type="molecule type" value="Genomic_DNA"/>
</dbReference>
<sequence length="106" mass="12163">MEHEFYSGCMGMAEREVPPGQPWPARPRVSEVRCKTALNRVRGMPFAWSLNPYRGCAHAWGYYLMRDWAKARAEIDPLFTEARAGRMAVPKFAQKAQEITERVAAF</sequence>
<dbReference type="AlphaFoldDB" id="A0A6J4I480"/>
<evidence type="ECO:0000313" key="1">
    <source>
        <dbReference type="EMBL" id="CAA9241013.1"/>
    </source>
</evidence>
<proteinExistence type="predicted"/>
<reference evidence="1" key="1">
    <citation type="submission" date="2020-02" db="EMBL/GenBank/DDBJ databases">
        <authorList>
            <person name="Meier V. D."/>
        </authorList>
    </citation>
    <scope>NUCLEOTIDE SEQUENCE</scope>
    <source>
        <strain evidence="1">AVDCRST_MAG77</strain>
    </source>
</reference>
<organism evidence="1">
    <name type="scientific">uncultured Chloroflexota bacterium</name>
    <dbReference type="NCBI Taxonomy" id="166587"/>
    <lineage>
        <taxon>Bacteria</taxon>
        <taxon>Bacillati</taxon>
        <taxon>Chloroflexota</taxon>
        <taxon>environmental samples</taxon>
    </lineage>
</organism>
<accession>A0A6J4I480</accession>
<gene>
    <name evidence="1" type="ORF">AVDCRST_MAG77-1537</name>
</gene>
<protein>
    <submittedName>
        <fullName evidence="1">Radical SAM domain protein</fullName>
    </submittedName>
</protein>